<evidence type="ECO:0000313" key="2">
    <source>
        <dbReference type="Proteomes" id="UP000789702"/>
    </source>
</evidence>
<gene>
    <name evidence="1" type="ORF">DHETER_LOCUS11484</name>
</gene>
<accession>A0ACA9P7X6</accession>
<comment type="caution">
    <text evidence="1">The sequence shown here is derived from an EMBL/GenBank/DDBJ whole genome shotgun (WGS) entry which is preliminary data.</text>
</comment>
<dbReference type="EMBL" id="CAJVPU010025251">
    <property type="protein sequence ID" value="CAG8695586.1"/>
    <property type="molecule type" value="Genomic_DNA"/>
</dbReference>
<keyword evidence="2" id="KW-1185">Reference proteome</keyword>
<reference evidence="1" key="1">
    <citation type="submission" date="2021-06" db="EMBL/GenBank/DDBJ databases">
        <authorList>
            <person name="Kallberg Y."/>
            <person name="Tangrot J."/>
            <person name="Rosling A."/>
        </authorList>
    </citation>
    <scope>NUCLEOTIDE SEQUENCE</scope>
    <source>
        <strain evidence="1">IL203A</strain>
    </source>
</reference>
<proteinExistence type="predicted"/>
<organism evidence="1 2">
    <name type="scientific">Dentiscutata heterogama</name>
    <dbReference type="NCBI Taxonomy" id="1316150"/>
    <lineage>
        <taxon>Eukaryota</taxon>
        <taxon>Fungi</taxon>
        <taxon>Fungi incertae sedis</taxon>
        <taxon>Mucoromycota</taxon>
        <taxon>Glomeromycotina</taxon>
        <taxon>Glomeromycetes</taxon>
        <taxon>Diversisporales</taxon>
        <taxon>Gigasporaceae</taxon>
        <taxon>Dentiscutata</taxon>
    </lineage>
</organism>
<feature type="non-terminal residue" evidence="1">
    <location>
        <position position="1"/>
    </location>
</feature>
<protein>
    <submittedName>
        <fullName evidence="1">3502_t:CDS:1</fullName>
    </submittedName>
</protein>
<sequence>FQETAFDRYLVFTSNGTSLSTVTSNINEFAGGPNAGTKFDNKSAFVSAFKSSPQFEFAVDIFNKASTASSMAFMTHDAKNVNDACLIETSLVPYLSGSSISHTDFATFSNSTDFLMIWKAPRGVTLDELTNANSTNQTSVIGPKVTKILETLG</sequence>
<name>A0ACA9P7X6_9GLOM</name>
<dbReference type="Proteomes" id="UP000789702">
    <property type="component" value="Unassembled WGS sequence"/>
</dbReference>
<evidence type="ECO:0000313" key="1">
    <source>
        <dbReference type="EMBL" id="CAG8695586.1"/>
    </source>
</evidence>
<feature type="non-terminal residue" evidence="1">
    <location>
        <position position="153"/>
    </location>
</feature>